<comment type="catalytic activity">
    <reaction evidence="2">
        <text>4-amino-2-methyl-5-(phosphooxymethyl)pyrimidine + ATP = 4-amino-2-methyl-5-(diphosphooxymethyl)pyrimidine + ADP</text>
        <dbReference type="Rhea" id="RHEA:19893"/>
        <dbReference type="ChEBI" id="CHEBI:30616"/>
        <dbReference type="ChEBI" id="CHEBI:57841"/>
        <dbReference type="ChEBI" id="CHEBI:58354"/>
        <dbReference type="ChEBI" id="CHEBI:456216"/>
        <dbReference type="EC" id="2.7.4.7"/>
    </reaction>
</comment>
<evidence type="ECO:0000256" key="6">
    <source>
        <dbReference type="SAM" id="MobiDB-lite"/>
    </source>
</evidence>
<dbReference type="EMBL" id="CP098502">
    <property type="protein sequence ID" value="UTI63080.1"/>
    <property type="molecule type" value="Genomic_DNA"/>
</dbReference>
<dbReference type="InterPro" id="IPR004399">
    <property type="entry name" value="HMP/HMP-P_kinase_dom"/>
</dbReference>
<accession>A0ABY5DMA7</accession>
<keyword evidence="9" id="KW-1185">Reference proteome</keyword>
<proteinExistence type="predicted"/>
<comment type="catalytic activity">
    <reaction evidence="1">
        <text>4-amino-5-hydroxymethyl-2-methylpyrimidine + ATP = 4-amino-2-methyl-5-(phosphooxymethyl)pyrimidine + ADP + H(+)</text>
        <dbReference type="Rhea" id="RHEA:23096"/>
        <dbReference type="ChEBI" id="CHEBI:15378"/>
        <dbReference type="ChEBI" id="CHEBI:16892"/>
        <dbReference type="ChEBI" id="CHEBI:30616"/>
        <dbReference type="ChEBI" id="CHEBI:58354"/>
        <dbReference type="ChEBI" id="CHEBI:456216"/>
        <dbReference type="EC" id="2.7.1.49"/>
    </reaction>
</comment>
<dbReference type="Gene3D" id="3.40.1190.20">
    <property type="match status" value="1"/>
</dbReference>
<comment type="function">
    <text evidence="3">Catalyzes the phosphorylation of hydroxymethylpyrimidine phosphate (HMP-P) to HMP-PP, and of HMP to HMP-P.</text>
</comment>
<keyword evidence="8" id="KW-0808">Transferase</keyword>
<comment type="pathway">
    <text evidence="4">Cofactor biosynthesis; thiamine diphosphate biosynthesis; 4-amino-2-methyl-5-diphosphomethylpyrimidine from 5-amino-1-(5-phospho-D-ribosyl)imidazole: step 3/3.</text>
</comment>
<keyword evidence="8" id="KW-0418">Kinase</keyword>
<reference evidence="8 9" key="1">
    <citation type="submission" date="2022-06" db="EMBL/GenBank/DDBJ databases">
        <title>Paraconexibacter antarcticus.</title>
        <authorList>
            <person name="Kim C.S."/>
        </authorList>
    </citation>
    <scope>NUCLEOTIDE SEQUENCE [LARGE SCALE GENOMIC DNA]</scope>
    <source>
        <strain evidence="8 9">02-257</strain>
    </source>
</reference>
<evidence type="ECO:0000256" key="5">
    <source>
        <dbReference type="ARBA" id="ARBA00022977"/>
    </source>
</evidence>
<name>A0ABY5DMA7_9ACTN</name>
<gene>
    <name evidence="8" type="ORF">NBH00_17145</name>
</gene>
<dbReference type="InterPro" id="IPR029056">
    <property type="entry name" value="Ribokinase-like"/>
</dbReference>
<feature type="compositionally biased region" description="Low complexity" evidence="6">
    <location>
        <begin position="184"/>
        <end position="202"/>
    </location>
</feature>
<evidence type="ECO:0000256" key="3">
    <source>
        <dbReference type="ARBA" id="ARBA00003848"/>
    </source>
</evidence>
<sequence length="325" mass="32206">MPDLPPRVPVCLTIAGSDSGGGAGIQADLKAFAACGVHGASAITAITAQNTLAVTGVWPVPPDAIVAQIAAVVDDLDVAAVKIGMLGSAESTAAVARGLALLDPGVPVVVDPVMVAESGARLLDEGAVTALVELILPRATVVTPNLPEARVLAGHPRAGDPRADHSHADHPRADREGAEEGTRRPAAAIPAAATPTAATPEAEAAEAEELARAIHRLGPSVVVVTGGHRTEAIDTVFDGTTVTRIRGERHADGAAHGSGCTHASVLAAQLALGLGPVPAAREAKARASAAVRDGLRGVGAGAGPVDVLGLAARRGAPARPGDLAS</sequence>
<dbReference type="Proteomes" id="UP001056035">
    <property type="component" value="Chromosome"/>
</dbReference>
<dbReference type="PANTHER" id="PTHR20858">
    <property type="entry name" value="PHOSPHOMETHYLPYRIMIDINE KINASE"/>
    <property type="match status" value="1"/>
</dbReference>
<evidence type="ECO:0000256" key="1">
    <source>
        <dbReference type="ARBA" id="ARBA00000151"/>
    </source>
</evidence>
<dbReference type="SUPFAM" id="SSF53613">
    <property type="entry name" value="Ribokinase-like"/>
    <property type="match status" value="1"/>
</dbReference>
<dbReference type="GO" id="GO:0016301">
    <property type="term" value="F:kinase activity"/>
    <property type="evidence" value="ECO:0007669"/>
    <property type="project" value="UniProtKB-KW"/>
</dbReference>
<feature type="compositionally biased region" description="Basic and acidic residues" evidence="6">
    <location>
        <begin position="157"/>
        <end position="183"/>
    </location>
</feature>
<evidence type="ECO:0000256" key="4">
    <source>
        <dbReference type="ARBA" id="ARBA00004769"/>
    </source>
</evidence>
<feature type="region of interest" description="Disordered" evidence="6">
    <location>
        <begin position="152"/>
        <end position="207"/>
    </location>
</feature>
<feature type="domain" description="Pyridoxamine kinase/Phosphomethylpyrimidine kinase" evidence="7">
    <location>
        <begin position="203"/>
        <end position="306"/>
    </location>
</feature>
<evidence type="ECO:0000259" key="7">
    <source>
        <dbReference type="Pfam" id="PF08543"/>
    </source>
</evidence>
<feature type="domain" description="Pyridoxamine kinase/Phosphomethylpyrimidine kinase" evidence="7">
    <location>
        <begin position="18"/>
        <end position="156"/>
    </location>
</feature>
<evidence type="ECO:0000313" key="8">
    <source>
        <dbReference type="EMBL" id="UTI63080.1"/>
    </source>
</evidence>
<protein>
    <submittedName>
        <fullName evidence="8">Hydroxymethylpyrimidine/phosphomethylpyrimidine kinase</fullName>
    </submittedName>
</protein>
<keyword evidence="5" id="KW-0784">Thiamine biosynthesis</keyword>
<dbReference type="InterPro" id="IPR013749">
    <property type="entry name" value="PM/HMP-P_kinase-1"/>
</dbReference>
<organism evidence="8 9">
    <name type="scientific">Paraconexibacter antarcticus</name>
    <dbReference type="NCBI Taxonomy" id="2949664"/>
    <lineage>
        <taxon>Bacteria</taxon>
        <taxon>Bacillati</taxon>
        <taxon>Actinomycetota</taxon>
        <taxon>Thermoleophilia</taxon>
        <taxon>Solirubrobacterales</taxon>
        <taxon>Paraconexibacteraceae</taxon>
        <taxon>Paraconexibacter</taxon>
    </lineage>
</organism>
<evidence type="ECO:0000256" key="2">
    <source>
        <dbReference type="ARBA" id="ARBA00000565"/>
    </source>
</evidence>
<evidence type="ECO:0000313" key="9">
    <source>
        <dbReference type="Proteomes" id="UP001056035"/>
    </source>
</evidence>
<dbReference type="PANTHER" id="PTHR20858:SF17">
    <property type="entry name" value="HYDROXYMETHYLPYRIMIDINE_PHOSPHOMETHYLPYRIMIDINE KINASE THI20-RELATED"/>
    <property type="match status" value="1"/>
</dbReference>
<dbReference type="Pfam" id="PF08543">
    <property type="entry name" value="Phos_pyr_kin"/>
    <property type="match status" value="2"/>
</dbReference>
<dbReference type="CDD" id="cd01169">
    <property type="entry name" value="HMPP_kinase"/>
    <property type="match status" value="1"/>
</dbReference>